<dbReference type="PANTHER" id="PTHR34309:SF10">
    <property type="entry name" value="SLR1406 PROTEIN"/>
    <property type="match status" value="1"/>
</dbReference>
<accession>A0ABP3H2V4</accession>
<gene>
    <name evidence="1" type="ORF">GCM10010151_55840</name>
</gene>
<dbReference type="PANTHER" id="PTHR34309">
    <property type="entry name" value="SLR1406 PROTEIN"/>
    <property type="match status" value="1"/>
</dbReference>
<dbReference type="InterPro" id="IPR038084">
    <property type="entry name" value="PduO/GlcC-like_sf"/>
</dbReference>
<dbReference type="Gene3D" id="3.30.450.150">
    <property type="entry name" value="Haem-degrading domain"/>
    <property type="match status" value="1"/>
</dbReference>
<keyword evidence="2" id="KW-1185">Reference proteome</keyword>
<dbReference type="Proteomes" id="UP001501822">
    <property type="component" value="Unassembled WGS sequence"/>
</dbReference>
<reference evidence="2" key="1">
    <citation type="journal article" date="2019" name="Int. J. Syst. Evol. Microbiol.">
        <title>The Global Catalogue of Microorganisms (GCM) 10K type strain sequencing project: providing services to taxonomists for standard genome sequencing and annotation.</title>
        <authorList>
            <consortium name="The Broad Institute Genomics Platform"/>
            <consortium name="The Broad Institute Genome Sequencing Center for Infectious Disease"/>
            <person name="Wu L."/>
            <person name="Ma J."/>
        </authorList>
    </citation>
    <scope>NUCLEOTIDE SEQUENCE [LARGE SCALE GENOMIC DNA]</scope>
    <source>
        <strain evidence="2">JCM 3146</strain>
    </source>
</reference>
<dbReference type="InterPro" id="IPR052517">
    <property type="entry name" value="GlcG_carb_metab_protein"/>
</dbReference>
<organism evidence="1 2">
    <name type="scientific">Actinoallomurus spadix</name>
    <dbReference type="NCBI Taxonomy" id="79912"/>
    <lineage>
        <taxon>Bacteria</taxon>
        <taxon>Bacillati</taxon>
        <taxon>Actinomycetota</taxon>
        <taxon>Actinomycetes</taxon>
        <taxon>Streptosporangiales</taxon>
        <taxon>Thermomonosporaceae</taxon>
        <taxon>Actinoallomurus</taxon>
    </lineage>
</organism>
<dbReference type="InterPro" id="IPR005624">
    <property type="entry name" value="PduO/GlcC-like"/>
</dbReference>
<protein>
    <submittedName>
        <fullName evidence="1">Heme-binding protein</fullName>
    </submittedName>
</protein>
<dbReference type="RefSeq" id="WP_252804099.1">
    <property type="nucleotide sequence ID" value="NZ_BAAABM010000053.1"/>
</dbReference>
<evidence type="ECO:0000313" key="2">
    <source>
        <dbReference type="Proteomes" id="UP001501822"/>
    </source>
</evidence>
<proteinExistence type="predicted"/>
<dbReference type="Pfam" id="PF03928">
    <property type="entry name" value="HbpS-like"/>
    <property type="match status" value="1"/>
</dbReference>
<evidence type="ECO:0000313" key="1">
    <source>
        <dbReference type="EMBL" id="GAA0358960.1"/>
    </source>
</evidence>
<dbReference type="EMBL" id="BAAABM010000053">
    <property type="protein sequence ID" value="GAA0358960.1"/>
    <property type="molecule type" value="Genomic_DNA"/>
</dbReference>
<comment type="caution">
    <text evidence="1">The sequence shown here is derived from an EMBL/GenBank/DDBJ whole genome shotgun (WGS) entry which is preliminary data.</text>
</comment>
<dbReference type="SUPFAM" id="SSF143744">
    <property type="entry name" value="GlcG-like"/>
    <property type="match status" value="1"/>
</dbReference>
<sequence length="159" mass="16367">MTTGTSAVNFVIMSGTPRLPGLTLADADRLVQAALEVGAERGFPPLAVAVVDVTGAPIVLRRGDGGMPMTSRIAVAKARTALLALKPSGQIDLPGGIVDSIQHLYGGDFVPWAGGVLITDGEVILGAVGASGAHAREDEEAVQTAVQRWRENRSAADQT</sequence>
<name>A0ABP3H2V4_9ACTN</name>